<evidence type="ECO:0000313" key="2">
    <source>
        <dbReference type="EMBL" id="ORD92818.1"/>
    </source>
</evidence>
<evidence type="ECO:0000313" key="3">
    <source>
        <dbReference type="Proteomes" id="UP000192356"/>
    </source>
</evidence>
<name>A0A1X0Q5C2_9MICR</name>
<dbReference type="AlphaFoldDB" id="A0A1X0Q5C2"/>
<feature type="region of interest" description="Disordered" evidence="1">
    <location>
        <begin position="1"/>
        <end position="66"/>
    </location>
</feature>
<evidence type="ECO:0000256" key="1">
    <source>
        <dbReference type="SAM" id="MobiDB-lite"/>
    </source>
</evidence>
<reference evidence="2 3" key="1">
    <citation type="journal article" date="2017" name="Environ. Microbiol.">
        <title>Decay of the glycolytic pathway and adaptation to intranuclear parasitism within Enterocytozoonidae microsporidia.</title>
        <authorList>
            <person name="Wiredu Boakye D."/>
            <person name="Jaroenlak P."/>
            <person name="Prachumwat A."/>
            <person name="Williams T.A."/>
            <person name="Bateman K.S."/>
            <person name="Itsathitphaisarn O."/>
            <person name="Sritunyalucksana K."/>
            <person name="Paszkiewicz K.H."/>
            <person name="Moore K.A."/>
            <person name="Stentiford G.D."/>
            <person name="Williams B.A."/>
        </authorList>
    </citation>
    <scope>NUCLEOTIDE SEQUENCE [LARGE SCALE GENOMIC DNA]</scope>
    <source>
        <strain evidence="2 3">GB1</strain>
    </source>
</reference>
<feature type="compositionally biased region" description="Polar residues" evidence="1">
    <location>
        <begin position="9"/>
        <end position="42"/>
    </location>
</feature>
<gene>
    <name evidence="2" type="ORF">HERIO_2664</name>
</gene>
<proteinExistence type="predicted"/>
<accession>A0A1X0Q5C2</accession>
<comment type="caution">
    <text evidence="2">The sequence shown here is derived from an EMBL/GenBank/DDBJ whole genome shotgun (WGS) entry which is preliminary data.</text>
</comment>
<dbReference type="Proteomes" id="UP000192356">
    <property type="component" value="Unassembled WGS sequence"/>
</dbReference>
<dbReference type="VEuPathDB" id="MicrosporidiaDB:HERIO_2664"/>
<feature type="compositionally biased region" description="Acidic residues" evidence="1">
    <location>
        <begin position="44"/>
        <end position="57"/>
    </location>
</feature>
<sequence length="84" mass="8904">MVNQMVLDNGQTISATSGLVMSSNELTTSLNNESITSSTKTATGEEDEEEEDDSDEGSDNRSENGIKSIITLSGIGMLVLFSIL</sequence>
<protein>
    <submittedName>
        <fullName evidence="2">Uncharacterized protein</fullName>
    </submittedName>
</protein>
<keyword evidence="3" id="KW-1185">Reference proteome</keyword>
<dbReference type="EMBL" id="LVKB01001208">
    <property type="protein sequence ID" value="ORD92818.1"/>
    <property type="molecule type" value="Genomic_DNA"/>
</dbReference>
<organism evidence="2 3">
    <name type="scientific">Hepatospora eriocheir</name>
    <dbReference type="NCBI Taxonomy" id="1081669"/>
    <lineage>
        <taxon>Eukaryota</taxon>
        <taxon>Fungi</taxon>
        <taxon>Fungi incertae sedis</taxon>
        <taxon>Microsporidia</taxon>
        <taxon>Hepatosporidae</taxon>
        <taxon>Hepatospora</taxon>
    </lineage>
</organism>